<sequence>MRNEEHFSNKLIILHKELNSEKSKNLKISFKNLAKSFRCKSLHVNNNDDFGQRIKHAKLNVQRPPTNVA</sequence>
<keyword evidence="2" id="KW-1185">Reference proteome</keyword>
<accession>A0A3M7P2G1</accession>
<reference evidence="1 2" key="1">
    <citation type="journal article" date="2018" name="Sci. Rep.">
        <title>Genomic signatures of local adaptation to the degree of environmental predictability in rotifers.</title>
        <authorList>
            <person name="Franch-Gras L."/>
            <person name="Hahn C."/>
            <person name="Garcia-Roger E.M."/>
            <person name="Carmona M.J."/>
            <person name="Serra M."/>
            <person name="Gomez A."/>
        </authorList>
    </citation>
    <scope>NUCLEOTIDE SEQUENCE [LARGE SCALE GENOMIC DNA]</scope>
    <source>
        <strain evidence="1">HYR1</strain>
    </source>
</reference>
<feature type="non-terminal residue" evidence="1">
    <location>
        <position position="69"/>
    </location>
</feature>
<evidence type="ECO:0000313" key="2">
    <source>
        <dbReference type="Proteomes" id="UP000276133"/>
    </source>
</evidence>
<gene>
    <name evidence="1" type="ORF">BpHYR1_006197</name>
</gene>
<evidence type="ECO:0000313" key="1">
    <source>
        <dbReference type="EMBL" id="RMZ93228.1"/>
    </source>
</evidence>
<protein>
    <submittedName>
        <fullName evidence="1">Uncharacterized protein</fullName>
    </submittedName>
</protein>
<dbReference type="AlphaFoldDB" id="A0A3M7P2G1"/>
<name>A0A3M7P2G1_BRAPC</name>
<proteinExistence type="predicted"/>
<organism evidence="1 2">
    <name type="scientific">Brachionus plicatilis</name>
    <name type="common">Marine rotifer</name>
    <name type="synonym">Brachionus muelleri</name>
    <dbReference type="NCBI Taxonomy" id="10195"/>
    <lineage>
        <taxon>Eukaryota</taxon>
        <taxon>Metazoa</taxon>
        <taxon>Spiralia</taxon>
        <taxon>Gnathifera</taxon>
        <taxon>Rotifera</taxon>
        <taxon>Eurotatoria</taxon>
        <taxon>Monogononta</taxon>
        <taxon>Pseudotrocha</taxon>
        <taxon>Ploima</taxon>
        <taxon>Brachionidae</taxon>
        <taxon>Brachionus</taxon>
    </lineage>
</organism>
<dbReference type="EMBL" id="REGN01013984">
    <property type="protein sequence ID" value="RMZ93228.1"/>
    <property type="molecule type" value="Genomic_DNA"/>
</dbReference>
<dbReference type="Proteomes" id="UP000276133">
    <property type="component" value="Unassembled WGS sequence"/>
</dbReference>
<comment type="caution">
    <text evidence="1">The sequence shown here is derived from an EMBL/GenBank/DDBJ whole genome shotgun (WGS) entry which is preliminary data.</text>
</comment>